<dbReference type="EMBL" id="JBHSMA010000005">
    <property type="protein sequence ID" value="MFC5411128.1"/>
    <property type="molecule type" value="Genomic_DNA"/>
</dbReference>
<feature type="chain" id="PRO_5047343063" evidence="1">
    <location>
        <begin position="22"/>
        <end position="237"/>
    </location>
</feature>
<dbReference type="GO" id="GO:0016787">
    <property type="term" value="F:hydrolase activity"/>
    <property type="evidence" value="ECO:0007669"/>
    <property type="project" value="UniProtKB-KW"/>
</dbReference>
<feature type="signal peptide" evidence="1">
    <location>
        <begin position="1"/>
        <end position="21"/>
    </location>
</feature>
<protein>
    <submittedName>
        <fullName evidence="3">SGNH/GDSL hydrolase family protein</fullName>
    </submittedName>
</protein>
<reference evidence="4" key="1">
    <citation type="journal article" date="2019" name="Int. J. Syst. Evol. Microbiol.">
        <title>The Global Catalogue of Microorganisms (GCM) 10K type strain sequencing project: providing services to taxonomists for standard genome sequencing and annotation.</title>
        <authorList>
            <consortium name="The Broad Institute Genomics Platform"/>
            <consortium name="The Broad Institute Genome Sequencing Center for Infectious Disease"/>
            <person name="Wu L."/>
            <person name="Ma J."/>
        </authorList>
    </citation>
    <scope>NUCLEOTIDE SEQUENCE [LARGE SCALE GENOMIC DNA]</scope>
    <source>
        <strain evidence="4">CCUG 55250</strain>
    </source>
</reference>
<accession>A0ABW0IEH4</accession>
<comment type="caution">
    <text evidence="3">The sequence shown here is derived from an EMBL/GenBank/DDBJ whole genome shotgun (WGS) entry which is preliminary data.</text>
</comment>
<dbReference type="Pfam" id="PF13472">
    <property type="entry name" value="Lipase_GDSL_2"/>
    <property type="match status" value="1"/>
</dbReference>
<dbReference type="PANTHER" id="PTHR30383">
    <property type="entry name" value="THIOESTERASE 1/PROTEASE 1/LYSOPHOSPHOLIPASE L1"/>
    <property type="match status" value="1"/>
</dbReference>
<dbReference type="RefSeq" id="WP_379847621.1">
    <property type="nucleotide sequence ID" value="NZ_JBHSMA010000005.1"/>
</dbReference>
<keyword evidence="3" id="KW-0378">Hydrolase</keyword>
<feature type="domain" description="SGNH hydrolase-type esterase" evidence="2">
    <location>
        <begin position="53"/>
        <end position="226"/>
    </location>
</feature>
<evidence type="ECO:0000259" key="2">
    <source>
        <dbReference type="Pfam" id="PF13472"/>
    </source>
</evidence>
<sequence length="237" mass="26852">MKKISSFLVAVWLGIAGTVNAQRPAEAQTYLADLKKELDVQWPKNRTINLVFHGHSVPAGYWHNHEVHTLESYPNLLLAELKKQYPYAVINVIVTAIGGENSLKGQERFERDVLVHKPDVLFIDYALNDRGAGLEKAREAWEKMIQSALAKNIKVILLTPSTDQRVDILAAGNPLEQHTNQIIQLAETHRIGLVDSYAQFKKVTAQGQLPQYMSHVNHPNRAGHQLIVDELLKWFRK</sequence>
<proteinExistence type="predicted"/>
<dbReference type="InterPro" id="IPR051532">
    <property type="entry name" value="Ester_Hydrolysis_Enzymes"/>
</dbReference>
<keyword evidence="1" id="KW-0732">Signal</keyword>
<dbReference type="SUPFAM" id="SSF52266">
    <property type="entry name" value="SGNH hydrolase"/>
    <property type="match status" value="1"/>
</dbReference>
<evidence type="ECO:0000313" key="3">
    <source>
        <dbReference type="EMBL" id="MFC5411128.1"/>
    </source>
</evidence>
<dbReference type="Proteomes" id="UP001596106">
    <property type="component" value="Unassembled WGS sequence"/>
</dbReference>
<gene>
    <name evidence="3" type="ORF">ACFPMF_17535</name>
</gene>
<dbReference type="Gene3D" id="3.40.50.1110">
    <property type="entry name" value="SGNH hydrolase"/>
    <property type="match status" value="1"/>
</dbReference>
<dbReference type="PANTHER" id="PTHR30383:SF5">
    <property type="entry name" value="SGNH HYDROLASE-TYPE ESTERASE DOMAIN-CONTAINING PROTEIN"/>
    <property type="match status" value="1"/>
</dbReference>
<name>A0ABW0IEH4_9BACT</name>
<evidence type="ECO:0000313" key="4">
    <source>
        <dbReference type="Proteomes" id="UP001596106"/>
    </source>
</evidence>
<keyword evidence="4" id="KW-1185">Reference proteome</keyword>
<dbReference type="InterPro" id="IPR013830">
    <property type="entry name" value="SGNH_hydro"/>
</dbReference>
<organism evidence="3 4">
    <name type="scientific">Larkinella bovis</name>
    <dbReference type="NCBI Taxonomy" id="683041"/>
    <lineage>
        <taxon>Bacteria</taxon>
        <taxon>Pseudomonadati</taxon>
        <taxon>Bacteroidota</taxon>
        <taxon>Cytophagia</taxon>
        <taxon>Cytophagales</taxon>
        <taxon>Spirosomataceae</taxon>
        <taxon>Larkinella</taxon>
    </lineage>
</organism>
<dbReference type="InterPro" id="IPR036514">
    <property type="entry name" value="SGNH_hydro_sf"/>
</dbReference>
<evidence type="ECO:0000256" key="1">
    <source>
        <dbReference type="SAM" id="SignalP"/>
    </source>
</evidence>